<reference evidence="11 12" key="1">
    <citation type="submission" date="2021-03" db="EMBL/GenBank/DDBJ databases">
        <title>Complete Genome Sequences of Two Lysobacter Strains Isolated from Sea Water (Lysobacter caseinilyticus) and Soil (Lysobacter helvus) in South Korea.</title>
        <authorList>
            <person name="Watanabe Y."/>
            <person name="Arakawa K."/>
        </authorList>
    </citation>
    <scope>NUCLEOTIDE SEQUENCE [LARGE SCALE GENOMIC DNA]</scope>
    <source>
        <strain evidence="11 12">KVB24</strain>
    </source>
</reference>
<evidence type="ECO:0000256" key="4">
    <source>
        <dbReference type="ARBA" id="ARBA00015384"/>
    </source>
</evidence>
<dbReference type="SUPFAM" id="SSF110111">
    <property type="entry name" value="Ctag/Cox11"/>
    <property type="match status" value="1"/>
</dbReference>
<keyword evidence="5 10" id="KW-0812">Transmembrane</keyword>
<gene>
    <name evidence="11" type="primary">cox11</name>
    <name evidence="11" type="ORF">LYSCAS_14260</name>
</gene>
<evidence type="ECO:0000256" key="7">
    <source>
        <dbReference type="ARBA" id="ARBA00022989"/>
    </source>
</evidence>
<dbReference type="PIRSF" id="PIRSF005413">
    <property type="entry name" value="COX11"/>
    <property type="match status" value="1"/>
</dbReference>
<dbReference type="Proteomes" id="UP000681317">
    <property type="component" value="Chromosome"/>
</dbReference>
<comment type="function">
    <text evidence="1">Exerts its effect at some terminal stage of cytochrome c oxidase synthesis, probably by being involved in the insertion of the copper B into subunit I.</text>
</comment>
<dbReference type="Gene3D" id="2.60.370.10">
    <property type="entry name" value="Ctag/Cox11"/>
    <property type="match status" value="1"/>
</dbReference>
<name>A0ABM7Q4Y8_9GAMM</name>
<dbReference type="PANTHER" id="PTHR21320:SF3">
    <property type="entry name" value="CYTOCHROME C OXIDASE ASSEMBLY PROTEIN COX11, MITOCHONDRIAL-RELATED"/>
    <property type="match status" value="1"/>
</dbReference>
<keyword evidence="12" id="KW-1185">Reference proteome</keyword>
<evidence type="ECO:0000256" key="10">
    <source>
        <dbReference type="SAM" id="Phobius"/>
    </source>
</evidence>
<evidence type="ECO:0000256" key="1">
    <source>
        <dbReference type="ARBA" id="ARBA00004007"/>
    </source>
</evidence>
<sequence>MNDPQATTPAQRRFGIGKMVLVALAAFAFTFALVPLYRIACEKVFGVRLERQAVTAPTGRKANTERTVTVLFDGGVNSKLPWAFKPEQATMQVHPGQQYEASYFARNESTRAIVGNAVPSVAPARASGYFSKTECFCFTAQTLAAGEGRAMPVRFIVDPALPDDVTTITLSYTFFKNDALTSQIDAPTGVSSQPHAAP</sequence>
<keyword evidence="8" id="KW-0186">Copper</keyword>
<keyword evidence="6" id="KW-0735">Signal-anchor</keyword>
<dbReference type="InterPro" id="IPR007533">
    <property type="entry name" value="Cyt_c_oxidase_assmbl_CtaG"/>
</dbReference>
<dbReference type="EMBL" id="AP024545">
    <property type="protein sequence ID" value="BCT92402.1"/>
    <property type="molecule type" value="Genomic_DNA"/>
</dbReference>
<evidence type="ECO:0000313" key="11">
    <source>
        <dbReference type="EMBL" id="BCT92402.1"/>
    </source>
</evidence>
<feature type="transmembrane region" description="Helical" evidence="10">
    <location>
        <begin position="20"/>
        <end position="40"/>
    </location>
</feature>
<dbReference type="InterPro" id="IPR023471">
    <property type="entry name" value="CtaG/Cox11_dom_sf"/>
</dbReference>
<evidence type="ECO:0000313" key="12">
    <source>
        <dbReference type="Proteomes" id="UP000681317"/>
    </source>
</evidence>
<keyword evidence="7 10" id="KW-1133">Transmembrane helix</keyword>
<evidence type="ECO:0000256" key="5">
    <source>
        <dbReference type="ARBA" id="ARBA00022692"/>
    </source>
</evidence>
<evidence type="ECO:0000256" key="2">
    <source>
        <dbReference type="ARBA" id="ARBA00004382"/>
    </source>
</evidence>
<comment type="similarity">
    <text evidence="3">Belongs to the COX11/CtaG family.</text>
</comment>
<dbReference type="Pfam" id="PF04442">
    <property type="entry name" value="CtaG_Cox11"/>
    <property type="match status" value="1"/>
</dbReference>
<dbReference type="NCBIfam" id="NF003465">
    <property type="entry name" value="PRK05089.1"/>
    <property type="match status" value="1"/>
</dbReference>
<organism evidence="11 12">
    <name type="scientific">Noviluteimonas caseinilytica</name>
    <dbReference type="NCBI Taxonomy" id="2675101"/>
    <lineage>
        <taxon>Bacteria</taxon>
        <taxon>Pseudomonadati</taxon>
        <taxon>Pseudomonadota</taxon>
        <taxon>Gammaproteobacteria</taxon>
        <taxon>Lysobacterales</taxon>
        <taxon>Lysobacteraceae</taxon>
        <taxon>Noviluteimonas</taxon>
    </lineage>
</organism>
<evidence type="ECO:0000256" key="3">
    <source>
        <dbReference type="ARBA" id="ARBA00009620"/>
    </source>
</evidence>
<evidence type="ECO:0000256" key="8">
    <source>
        <dbReference type="ARBA" id="ARBA00023008"/>
    </source>
</evidence>
<proteinExistence type="inferred from homology"/>
<accession>A0ABM7Q4Y8</accession>
<dbReference type="PANTHER" id="PTHR21320">
    <property type="entry name" value="CYTOCHROME C OXIDASE ASSEMBLY PROTEIN COX11-RELATED"/>
    <property type="match status" value="1"/>
</dbReference>
<evidence type="ECO:0000256" key="9">
    <source>
        <dbReference type="ARBA" id="ARBA00023136"/>
    </source>
</evidence>
<comment type="subcellular location">
    <subcellularLocation>
        <location evidence="2">Cell inner membrane</location>
        <topology evidence="2">Single-pass type II membrane protein</topology>
        <orientation evidence="2">Periplasmic side</orientation>
    </subcellularLocation>
</comment>
<keyword evidence="9 10" id="KW-0472">Membrane</keyword>
<protein>
    <recommendedName>
        <fullName evidence="4">Cytochrome c oxidase assembly protein CtaG</fullName>
    </recommendedName>
</protein>
<evidence type="ECO:0000256" key="6">
    <source>
        <dbReference type="ARBA" id="ARBA00022968"/>
    </source>
</evidence>